<dbReference type="PANTHER" id="PTHR47331">
    <property type="entry name" value="PHD-TYPE DOMAIN-CONTAINING PROTEIN"/>
    <property type="match status" value="1"/>
</dbReference>
<accession>A0A0J7K5P0</accession>
<dbReference type="EMBL" id="LBMM01013710">
    <property type="protein sequence ID" value="KMQ85516.1"/>
    <property type="molecule type" value="Genomic_DNA"/>
</dbReference>
<name>A0A0J7K5P0_LASNI</name>
<reference evidence="1 2" key="1">
    <citation type="submission" date="2015-04" db="EMBL/GenBank/DDBJ databases">
        <title>Lasius niger genome sequencing.</title>
        <authorList>
            <person name="Konorov E.A."/>
            <person name="Nikitin M.A."/>
            <person name="Kirill M.V."/>
            <person name="Chang P."/>
        </authorList>
    </citation>
    <scope>NUCLEOTIDE SEQUENCE [LARGE SCALE GENOMIC DNA]</scope>
    <source>
        <tissue evidence="1">Whole</tissue>
    </source>
</reference>
<comment type="caution">
    <text evidence="1">The sequence shown here is derived from an EMBL/GenBank/DDBJ whole genome shotgun (WGS) entry which is preliminary data.</text>
</comment>
<proteinExistence type="predicted"/>
<organism evidence="1 2">
    <name type="scientific">Lasius niger</name>
    <name type="common">Black garden ant</name>
    <dbReference type="NCBI Taxonomy" id="67767"/>
    <lineage>
        <taxon>Eukaryota</taxon>
        <taxon>Metazoa</taxon>
        <taxon>Ecdysozoa</taxon>
        <taxon>Arthropoda</taxon>
        <taxon>Hexapoda</taxon>
        <taxon>Insecta</taxon>
        <taxon>Pterygota</taxon>
        <taxon>Neoptera</taxon>
        <taxon>Endopterygota</taxon>
        <taxon>Hymenoptera</taxon>
        <taxon>Apocrita</taxon>
        <taxon>Aculeata</taxon>
        <taxon>Formicoidea</taxon>
        <taxon>Formicidae</taxon>
        <taxon>Formicinae</taxon>
        <taxon>Lasius</taxon>
        <taxon>Lasius</taxon>
    </lineage>
</organism>
<sequence length="225" mass="24784">MSLVSEALMQRLRLRRVHSDVPIIGIGDTPSGSTRGKVTLALTSCATGTKLSAVAIILPRLSAYRGPTTRCSNDWPHLQGLQLADPQFSANDPVELLLGAEVYPIIFQEGLRKGGPEVPFAQKTILGWILSGGCGVASLHARSSSLQCTVDHDLTELVHRFWEQEKEPVAPVALKPEEERCEEFFARTHKRTKSGRYLVRLPFSAMPTSLAETRRPAERLLTAME</sequence>
<protein>
    <submittedName>
        <fullName evidence="1">Uncharacterized protein</fullName>
    </submittedName>
</protein>
<dbReference type="PaxDb" id="67767-A0A0J7K5P0"/>
<dbReference type="PANTHER" id="PTHR47331:SF1">
    <property type="entry name" value="GAG-LIKE PROTEIN"/>
    <property type="match status" value="1"/>
</dbReference>
<dbReference type="OrthoDB" id="5920040at2759"/>
<evidence type="ECO:0000313" key="2">
    <source>
        <dbReference type="Proteomes" id="UP000036403"/>
    </source>
</evidence>
<gene>
    <name evidence="1" type="ORF">RF55_15883</name>
</gene>
<evidence type="ECO:0000313" key="1">
    <source>
        <dbReference type="EMBL" id="KMQ85516.1"/>
    </source>
</evidence>
<keyword evidence="2" id="KW-1185">Reference proteome</keyword>
<dbReference type="AlphaFoldDB" id="A0A0J7K5P0"/>
<dbReference type="Proteomes" id="UP000036403">
    <property type="component" value="Unassembled WGS sequence"/>
</dbReference>